<dbReference type="GO" id="GO:0003777">
    <property type="term" value="F:microtubule motor activity"/>
    <property type="evidence" value="ECO:0007669"/>
    <property type="project" value="InterPro"/>
</dbReference>
<evidence type="ECO:0000256" key="18">
    <source>
        <dbReference type="ARBA" id="ARBA00073810"/>
    </source>
</evidence>
<evidence type="ECO:0000256" key="8">
    <source>
        <dbReference type="ARBA" id="ARBA00022806"/>
    </source>
</evidence>
<dbReference type="PANTHER" id="PTHR11472">
    <property type="entry name" value="DNA REPAIR DEAD HELICASE RAD3/XP-D SUBFAMILY MEMBER"/>
    <property type="match status" value="1"/>
</dbReference>
<feature type="binding site" evidence="19">
    <location>
        <begin position="1112"/>
        <end position="1119"/>
    </location>
    <ligand>
        <name>ATP</name>
        <dbReference type="ChEBI" id="CHEBI:30616"/>
    </ligand>
</feature>
<dbReference type="GO" id="GO:0005524">
    <property type="term" value="F:ATP binding"/>
    <property type="evidence" value="ECO:0007669"/>
    <property type="project" value="UniProtKB-UniRule"/>
</dbReference>
<dbReference type="PROSITE" id="PS50067">
    <property type="entry name" value="KINESIN_MOTOR_2"/>
    <property type="match status" value="1"/>
</dbReference>
<evidence type="ECO:0000256" key="19">
    <source>
        <dbReference type="PROSITE-ProRule" id="PRU00283"/>
    </source>
</evidence>
<keyword evidence="14" id="KW-0234">DNA repair</keyword>
<keyword evidence="9 19" id="KW-0067">ATP-binding</keyword>
<dbReference type="InterPro" id="IPR010614">
    <property type="entry name" value="RAD3-like_helicase_DEAD"/>
</dbReference>
<dbReference type="GO" id="GO:0045910">
    <property type="term" value="P:negative regulation of DNA recombination"/>
    <property type="evidence" value="ECO:0007669"/>
    <property type="project" value="TreeGrafter"/>
</dbReference>
<evidence type="ECO:0000256" key="4">
    <source>
        <dbReference type="ARBA" id="ARBA00022723"/>
    </source>
</evidence>
<keyword evidence="12" id="KW-0238">DNA-binding</keyword>
<dbReference type="Gene3D" id="3.40.850.10">
    <property type="entry name" value="Kinesin motor domain"/>
    <property type="match status" value="1"/>
</dbReference>
<dbReference type="PROSITE" id="PS51193">
    <property type="entry name" value="HELICASE_ATP_BIND_2"/>
    <property type="match status" value="1"/>
</dbReference>
<dbReference type="InterPro" id="IPR027417">
    <property type="entry name" value="P-loop_NTPase"/>
</dbReference>
<dbReference type="Pfam" id="PF23109">
    <property type="entry name" value="ARCH_RTEL1"/>
    <property type="match status" value="1"/>
</dbReference>
<gene>
    <name evidence="23" type="ORF">WJX72_011819</name>
</gene>
<dbReference type="InterPro" id="IPR057498">
    <property type="entry name" value="Rtel1_ARCH"/>
</dbReference>
<comment type="similarity">
    <text evidence="19">Belongs to the TRAFAC class myosin-kinesin ATPase superfamily. Kinesin family.</text>
</comment>
<dbReference type="Pfam" id="PF13307">
    <property type="entry name" value="Helicase_C_2"/>
    <property type="match status" value="1"/>
</dbReference>
<dbReference type="CDD" id="cd17970">
    <property type="entry name" value="DEAHc_FancJ"/>
    <property type="match status" value="1"/>
</dbReference>
<feature type="domain" description="Kinesin motor" evidence="21">
    <location>
        <begin position="1024"/>
        <end position="1372"/>
    </location>
</feature>
<dbReference type="FunFam" id="3.40.50.300:FF:000431">
    <property type="entry name" value="Regulator of telomere elongation helicase 1"/>
    <property type="match status" value="1"/>
</dbReference>
<evidence type="ECO:0000256" key="13">
    <source>
        <dbReference type="ARBA" id="ARBA00023175"/>
    </source>
</evidence>
<evidence type="ECO:0000313" key="23">
    <source>
        <dbReference type="EMBL" id="KAK9810499.1"/>
    </source>
</evidence>
<evidence type="ECO:0000259" key="22">
    <source>
        <dbReference type="PROSITE" id="PS51193"/>
    </source>
</evidence>
<dbReference type="GO" id="GO:0006281">
    <property type="term" value="P:DNA repair"/>
    <property type="evidence" value="ECO:0007669"/>
    <property type="project" value="UniProtKB-KW"/>
</dbReference>
<dbReference type="GO" id="GO:0046872">
    <property type="term" value="F:metal ion binding"/>
    <property type="evidence" value="ECO:0007669"/>
    <property type="project" value="UniProtKB-KW"/>
</dbReference>
<dbReference type="PANTHER" id="PTHR11472:SF34">
    <property type="entry name" value="REGULATOR OF TELOMERE ELONGATION HELICASE 1"/>
    <property type="match status" value="1"/>
</dbReference>
<dbReference type="SMART" id="SM00488">
    <property type="entry name" value="DEXDc2"/>
    <property type="match status" value="1"/>
</dbReference>
<evidence type="ECO:0000256" key="10">
    <source>
        <dbReference type="ARBA" id="ARBA00023004"/>
    </source>
</evidence>
<keyword evidence="13 19" id="KW-0505">Motor protein</keyword>
<evidence type="ECO:0000256" key="20">
    <source>
        <dbReference type="SAM" id="MobiDB-lite"/>
    </source>
</evidence>
<dbReference type="GO" id="GO:1904430">
    <property type="term" value="P:negative regulation of t-circle formation"/>
    <property type="evidence" value="ECO:0007669"/>
    <property type="project" value="TreeGrafter"/>
</dbReference>
<dbReference type="Pfam" id="PF23116">
    <property type="entry name" value="HHD_RTEL1"/>
    <property type="match status" value="1"/>
</dbReference>
<dbReference type="GO" id="GO:0010569">
    <property type="term" value="P:regulation of double-strand break repair via homologous recombination"/>
    <property type="evidence" value="ECO:0007669"/>
    <property type="project" value="TreeGrafter"/>
</dbReference>
<dbReference type="EMBL" id="JALJOR010000010">
    <property type="protein sequence ID" value="KAK9810499.1"/>
    <property type="molecule type" value="Genomic_DNA"/>
</dbReference>
<evidence type="ECO:0000256" key="6">
    <source>
        <dbReference type="ARBA" id="ARBA00022763"/>
    </source>
</evidence>
<evidence type="ECO:0000256" key="17">
    <source>
        <dbReference type="ARBA" id="ARBA00049360"/>
    </source>
</evidence>
<dbReference type="InterPro" id="IPR045028">
    <property type="entry name" value="DinG/Rad3-like"/>
</dbReference>
<dbReference type="Gene3D" id="1.20.1160.20">
    <property type="match status" value="1"/>
</dbReference>
<keyword evidence="24" id="KW-1185">Reference proteome</keyword>
<dbReference type="GO" id="GO:0003678">
    <property type="term" value="F:DNA helicase activity"/>
    <property type="evidence" value="ECO:0007669"/>
    <property type="project" value="InterPro"/>
</dbReference>
<keyword evidence="4" id="KW-0479">Metal-binding</keyword>
<dbReference type="Pfam" id="PF00225">
    <property type="entry name" value="Kinesin"/>
    <property type="match status" value="1"/>
</dbReference>
<evidence type="ECO:0000256" key="1">
    <source>
        <dbReference type="ARBA" id="ARBA00004123"/>
    </source>
</evidence>
<keyword evidence="3" id="KW-0004">4Fe-4S</keyword>
<dbReference type="GO" id="GO:0016818">
    <property type="term" value="F:hydrolase activity, acting on acid anhydrides, in phosphorus-containing anhydrides"/>
    <property type="evidence" value="ECO:0007669"/>
    <property type="project" value="InterPro"/>
</dbReference>
<dbReference type="InterPro" id="IPR006554">
    <property type="entry name" value="Helicase-like_DEXD_c2"/>
</dbReference>
<evidence type="ECO:0000256" key="11">
    <source>
        <dbReference type="ARBA" id="ARBA00023014"/>
    </source>
</evidence>
<comment type="catalytic activity">
    <reaction evidence="17">
        <text>ATP + H2O = ADP + phosphate + H(+)</text>
        <dbReference type="Rhea" id="RHEA:13065"/>
        <dbReference type="ChEBI" id="CHEBI:15377"/>
        <dbReference type="ChEBI" id="CHEBI:15378"/>
        <dbReference type="ChEBI" id="CHEBI:30616"/>
        <dbReference type="ChEBI" id="CHEBI:43474"/>
        <dbReference type="ChEBI" id="CHEBI:456216"/>
    </reaction>
</comment>
<evidence type="ECO:0000313" key="24">
    <source>
        <dbReference type="Proteomes" id="UP001489004"/>
    </source>
</evidence>
<comment type="subcellular location">
    <subcellularLocation>
        <location evidence="1">Nucleus</location>
    </subcellularLocation>
</comment>
<comment type="similarity">
    <text evidence="2">Belongs to the helicase family. RAD3/XPD subfamily.</text>
</comment>
<dbReference type="PRINTS" id="PR00380">
    <property type="entry name" value="KINESINHEAVY"/>
</dbReference>
<keyword evidence="11" id="KW-0411">Iron-sulfur</keyword>
<dbReference type="InterPro" id="IPR019821">
    <property type="entry name" value="Kinesin_motor_CS"/>
</dbReference>
<keyword evidence="7" id="KW-0378">Hydrolase</keyword>
<evidence type="ECO:0000256" key="5">
    <source>
        <dbReference type="ARBA" id="ARBA00022741"/>
    </source>
</evidence>
<feature type="domain" description="Helicase ATP-binding" evidence="22">
    <location>
        <begin position="7"/>
        <end position="307"/>
    </location>
</feature>
<dbReference type="SMART" id="SM00491">
    <property type="entry name" value="HELICc2"/>
    <property type="match status" value="1"/>
</dbReference>
<evidence type="ECO:0000256" key="3">
    <source>
        <dbReference type="ARBA" id="ARBA00022485"/>
    </source>
</evidence>
<evidence type="ECO:0000256" key="7">
    <source>
        <dbReference type="ARBA" id="ARBA00022801"/>
    </source>
</evidence>
<comment type="caution">
    <text evidence="23">The sequence shown here is derived from an EMBL/GenBank/DDBJ whole genome shotgun (WGS) entry which is preliminary data.</text>
</comment>
<dbReference type="InterPro" id="IPR001752">
    <property type="entry name" value="Kinesin_motor_dom"/>
</dbReference>
<keyword evidence="6" id="KW-0227">DNA damage</keyword>
<accession>A0AAW1PQU0</accession>
<dbReference type="GO" id="GO:0090657">
    <property type="term" value="P:telomeric loop disassembly"/>
    <property type="evidence" value="ECO:0007669"/>
    <property type="project" value="TreeGrafter"/>
</dbReference>
<keyword evidence="16" id="KW-0539">Nucleus</keyword>
<dbReference type="GO" id="GO:0070182">
    <property type="term" value="F:DNA polymerase binding"/>
    <property type="evidence" value="ECO:0007669"/>
    <property type="project" value="TreeGrafter"/>
</dbReference>
<reference evidence="23 24" key="1">
    <citation type="journal article" date="2024" name="Nat. Commun.">
        <title>Phylogenomics reveals the evolutionary origins of lichenization in chlorophyte algae.</title>
        <authorList>
            <person name="Puginier C."/>
            <person name="Libourel C."/>
            <person name="Otte J."/>
            <person name="Skaloud P."/>
            <person name="Haon M."/>
            <person name="Grisel S."/>
            <person name="Petersen M."/>
            <person name="Berrin J.G."/>
            <person name="Delaux P.M."/>
            <person name="Dal Grande F."/>
            <person name="Keller J."/>
        </authorList>
    </citation>
    <scope>NUCLEOTIDE SEQUENCE [LARGE SCALE GENOMIC DNA]</scope>
    <source>
        <strain evidence="23 24">SAG 2043</strain>
    </source>
</reference>
<feature type="compositionally biased region" description="Polar residues" evidence="20">
    <location>
        <begin position="987"/>
        <end position="1002"/>
    </location>
</feature>
<evidence type="ECO:0000256" key="12">
    <source>
        <dbReference type="ARBA" id="ARBA00023125"/>
    </source>
</evidence>
<dbReference type="GO" id="GO:0007018">
    <property type="term" value="P:microtubule-based movement"/>
    <property type="evidence" value="ECO:0007669"/>
    <property type="project" value="InterPro"/>
</dbReference>
<dbReference type="Gene3D" id="3.40.50.300">
    <property type="entry name" value="P-loop containing nucleotide triphosphate hydrolases"/>
    <property type="match status" value="2"/>
</dbReference>
<protein>
    <recommendedName>
        <fullName evidence="18">Regulator of telomere elongation helicase 1 homolog</fullName>
    </recommendedName>
</protein>
<evidence type="ECO:0000259" key="21">
    <source>
        <dbReference type="PROSITE" id="PS50067"/>
    </source>
</evidence>
<organism evidence="23 24">
    <name type="scientific">[Myrmecia] bisecta</name>
    <dbReference type="NCBI Taxonomy" id="41462"/>
    <lineage>
        <taxon>Eukaryota</taxon>
        <taxon>Viridiplantae</taxon>
        <taxon>Chlorophyta</taxon>
        <taxon>core chlorophytes</taxon>
        <taxon>Trebouxiophyceae</taxon>
        <taxon>Trebouxiales</taxon>
        <taxon>Trebouxiaceae</taxon>
        <taxon>Myrmecia</taxon>
    </lineage>
</organism>
<dbReference type="GO" id="GO:0003677">
    <property type="term" value="F:DNA binding"/>
    <property type="evidence" value="ECO:0007669"/>
    <property type="project" value="UniProtKB-KW"/>
</dbReference>
<dbReference type="InterPro" id="IPR036961">
    <property type="entry name" value="Kinesin_motor_dom_sf"/>
</dbReference>
<dbReference type="GO" id="GO:0008017">
    <property type="term" value="F:microtubule binding"/>
    <property type="evidence" value="ECO:0007669"/>
    <property type="project" value="InterPro"/>
</dbReference>
<evidence type="ECO:0000256" key="15">
    <source>
        <dbReference type="ARBA" id="ARBA00023235"/>
    </source>
</evidence>
<dbReference type="InterPro" id="IPR014013">
    <property type="entry name" value="Helic_SF1/SF2_ATP-bd_DinG/Rad3"/>
</dbReference>
<dbReference type="Proteomes" id="UP001489004">
    <property type="component" value="Unassembled WGS sequence"/>
</dbReference>
<keyword evidence="5 19" id="KW-0547">Nucleotide-binding</keyword>
<evidence type="ECO:0000256" key="2">
    <source>
        <dbReference type="ARBA" id="ARBA00009146"/>
    </source>
</evidence>
<dbReference type="GO" id="GO:0005634">
    <property type="term" value="C:nucleus"/>
    <property type="evidence" value="ECO:0007669"/>
    <property type="project" value="UniProtKB-SubCell"/>
</dbReference>
<dbReference type="SMART" id="SM00129">
    <property type="entry name" value="KISc"/>
    <property type="match status" value="1"/>
</dbReference>
<name>A0AAW1PQU0_9CHLO</name>
<dbReference type="PROSITE" id="PS00411">
    <property type="entry name" value="KINESIN_MOTOR_1"/>
    <property type="match status" value="1"/>
</dbReference>
<dbReference type="InterPro" id="IPR006555">
    <property type="entry name" value="ATP-dep_Helicase_C"/>
</dbReference>
<keyword evidence="15" id="KW-0413">Isomerase</keyword>
<proteinExistence type="inferred from homology"/>
<evidence type="ECO:0000256" key="16">
    <source>
        <dbReference type="ARBA" id="ARBA00023242"/>
    </source>
</evidence>
<dbReference type="Pfam" id="PF06733">
    <property type="entry name" value="DEAD_2"/>
    <property type="match status" value="1"/>
</dbReference>
<feature type="region of interest" description="Disordered" evidence="20">
    <location>
        <begin position="966"/>
        <end position="1009"/>
    </location>
</feature>
<feature type="compositionally biased region" description="Low complexity" evidence="20">
    <location>
        <begin position="967"/>
        <end position="977"/>
    </location>
</feature>
<sequence length="1409" mass="152191">MPLYTLRGVDVQFPHEAYDCQLAYMEKVIQALQEGTNALLESPTGTGKTLCLLCATLAWRESLRAAAQAAAKPESSNAGEVGLHSTKTWAQSMKEGYAAVKAADPAFLPSIIYSSRTHSQLAQVMRELKGSGYKPKTCVLGSRQQMCLHPTVSALSGAAANQACRAVTTSRSCQWFNRLEGFVQSNPDANREPLDIEDLVRLGQVQGPCPFYLAREMANTAEILFMPYNYLIDTKTRIGLQMVKWENSVLIFDEAHNLEGVCAEASSFDLPAALLAACIQEVNSALEAALVRREGSATNNAQAGEGGEAGPPEKNYFQLANDLRNLKGLLQHLESAIAAIPVGPNGFTAPGPFLFELLAKIGLTGATCHPMIGLLEEAIDLLSDQAAEHGRRSGARNSSHKLNALADALRLAFSTAEPSIRGEPPACTSYRVHIHMKKSKGGVTTPTLSYWCFSPGVSMRLLSGLGIRSVLLTSGTLAPLDSFAQELQLPFTITLENPHVIEASQVWVGVVPLGPKGCALNSSYANRDSREYKEDLGYAICNFARMVPDGLLVFFPSYTVLRGCIECWRSSGLEAGSTIWERITRLKQAVIEPQESALFSQAAEDFKTKLKDPSSSGAVFFAVCRGKVSEGLDFSDRAGRAVVITGIPFAMKTDAKVRLKREVLDEARQLSGKKRRTPGQAIVPTLSGEQWYVQQASRAVNQAMGRVIRHRHDFGAIILADERFRGDSTQKQLSCWLRNHVTTFPNFGAASGSLTKFFRDKVGFHVPERVQAEKAPLPDNAAFASVGGGAGRGGASSSMLQLLSHLTVPAAVDTSGLASMELLADARLPGGLTAGPATGAARKSRLMTALQRGPPASAASALPAAGTASAHSGKPVDAKPAEKVTAASAKEWLAQIKAELSSSEYQQFHGMLKKYRAKEVDSMVLMDAVLGLLRAPGRSRLLMGFIPFLQKSDRGWFENAARRILESDSQQSQDPSQGKVVSADDGPSTSGRAGRTPSQLHSPGSGKGGSAVDAEYAGIVSNSSVKVAVVVRPLTDAEKKKTAKECIEVQPPSLVKLPAHNANAPAEGYQFEYDRVYKLSGRPDGTRLFMESVQPLLARYLQGFNATVFAYGQTGSGKSYTMGTAATVKQLTGSKEPDGIIPKAVKHTFESLKAVRGDYDVLLKVDYVEIYQDDIRDLLAGEGDLERQPSINVRESPSRGMYLEGVREVEVKSEADVGLLLERGNAHRAVAAHNLNEQSSRSHALFTISLEQRRKALAPGVARKYQYLRSKLHLVDLAGAERVNETGTVGQQFREGININKGLSALGNVISALSEGSGRKHIPYRDSKLTRILQDSLGGNSETLMIACASPASFNQDQTLSTLRYASRARSIQNRLKLNNKYSPVEEIAYLRKLLAERDAEIARLKAGR</sequence>
<dbReference type="SUPFAM" id="SSF52540">
    <property type="entry name" value="P-loop containing nucleoside triphosphate hydrolases"/>
    <property type="match status" value="3"/>
</dbReference>
<feature type="compositionally biased region" description="Low complexity" evidence="20">
    <location>
        <begin position="854"/>
        <end position="870"/>
    </location>
</feature>
<evidence type="ECO:0000256" key="14">
    <source>
        <dbReference type="ARBA" id="ARBA00023204"/>
    </source>
</evidence>
<evidence type="ECO:0000256" key="9">
    <source>
        <dbReference type="ARBA" id="ARBA00022840"/>
    </source>
</evidence>
<keyword evidence="10" id="KW-0408">Iron</keyword>
<dbReference type="CDD" id="cd18788">
    <property type="entry name" value="SF2_C_XPD"/>
    <property type="match status" value="1"/>
</dbReference>
<keyword evidence="8" id="KW-0347">Helicase</keyword>
<dbReference type="GO" id="GO:0051539">
    <property type="term" value="F:4 iron, 4 sulfur cluster binding"/>
    <property type="evidence" value="ECO:0007669"/>
    <property type="project" value="UniProtKB-KW"/>
</dbReference>
<feature type="region of interest" description="Disordered" evidence="20">
    <location>
        <begin position="850"/>
        <end position="882"/>
    </location>
</feature>